<keyword evidence="7" id="KW-0032">Aminotransferase</keyword>
<dbReference type="CDD" id="cd07377">
    <property type="entry name" value="WHTH_GntR"/>
    <property type="match status" value="1"/>
</dbReference>
<keyword evidence="2" id="KW-0663">Pyridoxal phosphate</keyword>
<keyword evidence="5" id="KW-0804">Transcription</keyword>
<dbReference type="CDD" id="cd00609">
    <property type="entry name" value="AAT_like"/>
    <property type="match status" value="1"/>
</dbReference>
<dbReference type="InterPro" id="IPR004839">
    <property type="entry name" value="Aminotransferase_I/II_large"/>
</dbReference>
<evidence type="ECO:0000256" key="4">
    <source>
        <dbReference type="ARBA" id="ARBA00023125"/>
    </source>
</evidence>
<dbReference type="GO" id="GO:0030170">
    <property type="term" value="F:pyridoxal phosphate binding"/>
    <property type="evidence" value="ECO:0007669"/>
    <property type="project" value="InterPro"/>
</dbReference>
<keyword evidence="4" id="KW-0238">DNA-binding</keyword>
<dbReference type="InterPro" id="IPR036390">
    <property type="entry name" value="WH_DNA-bd_sf"/>
</dbReference>
<dbReference type="SUPFAM" id="SSF53383">
    <property type="entry name" value="PLP-dependent transferases"/>
    <property type="match status" value="1"/>
</dbReference>
<organism evidence="7 8">
    <name type="scientific">Dokdonella fugitiva</name>
    <dbReference type="NCBI Taxonomy" id="328517"/>
    <lineage>
        <taxon>Bacteria</taxon>
        <taxon>Pseudomonadati</taxon>
        <taxon>Pseudomonadota</taxon>
        <taxon>Gammaproteobacteria</taxon>
        <taxon>Lysobacterales</taxon>
        <taxon>Rhodanobacteraceae</taxon>
        <taxon>Dokdonella</taxon>
    </lineage>
</organism>
<comment type="caution">
    <text evidence="7">The sequence shown here is derived from an EMBL/GenBank/DDBJ whole genome shotgun (WGS) entry which is preliminary data.</text>
</comment>
<dbReference type="OrthoDB" id="9808770at2"/>
<keyword evidence="8" id="KW-1185">Reference proteome</keyword>
<keyword evidence="3" id="KW-0805">Transcription regulation</keyword>
<evidence type="ECO:0000256" key="5">
    <source>
        <dbReference type="ARBA" id="ARBA00023163"/>
    </source>
</evidence>
<dbReference type="SMART" id="SM00345">
    <property type="entry name" value="HTH_GNTR"/>
    <property type="match status" value="1"/>
</dbReference>
<evidence type="ECO:0000259" key="6">
    <source>
        <dbReference type="PROSITE" id="PS50949"/>
    </source>
</evidence>
<dbReference type="PROSITE" id="PS50949">
    <property type="entry name" value="HTH_GNTR"/>
    <property type="match status" value="1"/>
</dbReference>
<dbReference type="RefSeq" id="WP_131999969.1">
    <property type="nucleotide sequence ID" value="NZ_JACGXM010000003.1"/>
</dbReference>
<keyword evidence="7" id="KW-0808">Transferase</keyword>
<dbReference type="InterPro" id="IPR015424">
    <property type="entry name" value="PyrdxlP-dep_Trfase"/>
</dbReference>
<dbReference type="Gene3D" id="3.40.640.10">
    <property type="entry name" value="Type I PLP-dependent aspartate aminotransferase-like (Major domain)"/>
    <property type="match status" value="1"/>
</dbReference>
<dbReference type="Proteomes" id="UP000294862">
    <property type="component" value="Unassembled WGS sequence"/>
</dbReference>
<dbReference type="Pfam" id="PF00392">
    <property type="entry name" value="GntR"/>
    <property type="match status" value="1"/>
</dbReference>
<dbReference type="InterPro" id="IPR015421">
    <property type="entry name" value="PyrdxlP-dep_Trfase_major"/>
</dbReference>
<dbReference type="InterPro" id="IPR051446">
    <property type="entry name" value="HTH_trans_reg/aminotransferase"/>
</dbReference>
<sequence length="492" mass="53494">MTSQEPVSPPFAFPLQLDGHAGGRMRQLHEQLRAAILDRRLPAGAELPATRRVASAYGIARNTVIAAYDLLIAEGYVVPRAGAKAVVAELAAASVAARRAAKPRPLPLGLEDPRLNPLWRTPFLVSAAPRGLPPRSFRLGVPEHRHFPHEIWRKLSAHALRAWSRAPFSYPPSEGIGELREAIAQHVAFARAVACKADDIVVTSGAQQAFDLLARLLVTPGRTRVAFEEPGYPPVRAAMAAAGAQLVSIPVDDEGLCVERLPPDVKVVSVTPSHQSPTGVALSMRRRIALLEFARTHGAVVLEDDYDGEFRFGNRPLDALQTLDRDALVFYIGTFSKSLFPALRKGFVVAPAWARDALATVKHCTDSHGDAIAQATLAAFIREGHLARHVRRMRPIYAERREALLDGLRRHLADWFEPIPSEAGLHLAARIREPAHADAIYAKARVHVPGAMPAGEYSREPLPQPALTFGYGVIDAEEIGPALQRLARALAG</sequence>
<dbReference type="InterPro" id="IPR036388">
    <property type="entry name" value="WH-like_DNA-bd_sf"/>
</dbReference>
<dbReference type="GO" id="GO:0008483">
    <property type="term" value="F:transaminase activity"/>
    <property type="evidence" value="ECO:0007669"/>
    <property type="project" value="UniProtKB-KW"/>
</dbReference>
<evidence type="ECO:0000313" key="8">
    <source>
        <dbReference type="Proteomes" id="UP000294862"/>
    </source>
</evidence>
<dbReference type="Pfam" id="PF00155">
    <property type="entry name" value="Aminotran_1_2"/>
    <property type="match status" value="1"/>
</dbReference>
<evidence type="ECO:0000256" key="2">
    <source>
        <dbReference type="ARBA" id="ARBA00022898"/>
    </source>
</evidence>
<dbReference type="PANTHER" id="PTHR46577:SF1">
    <property type="entry name" value="HTH-TYPE TRANSCRIPTIONAL REGULATORY PROTEIN GABR"/>
    <property type="match status" value="1"/>
</dbReference>
<gene>
    <name evidence="7" type="ORF">EV148_11213</name>
</gene>
<proteinExistence type="inferred from homology"/>
<dbReference type="AlphaFoldDB" id="A0A4R2HZF2"/>
<evidence type="ECO:0000313" key="7">
    <source>
        <dbReference type="EMBL" id="TCO36529.1"/>
    </source>
</evidence>
<dbReference type="InterPro" id="IPR000524">
    <property type="entry name" value="Tscrpt_reg_HTH_GntR"/>
</dbReference>
<evidence type="ECO:0000256" key="3">
    <source>
        <dbReference type="ARBA" id="ARBA00023015"/>
    </source>
</evidence>
<name>A0A4R2HZF2_9GAMM</name>
<protein>
    <submittedName>
        <fullName evidence="7">GntR family transcriptional regulator/MocR family aminotransferase</fullName>
    </submittedName>
</protein>
<dbReference type="PANTHER" id="PTHR46577">
    <property type="entry name" value="HTH-TYPE TRANSCRIPTIONAL REGULATORY PROTEIN GABR"/>
    <property type="match status" value="1"/>
</dbReference>
<dbReference type="GO" id="GO:0003700">
    <property type="term" value="F:DNA-binding transcription factor activity"/>
    <property type="evidence" value="ECO:0007669"/>
    <property type="project" value="InterPro"/>
</dbReference>
<reference evidence="7 8" key="1">
    <citation type="journal article" date="2015" name="Stand. Genomic Sci.">
        <title>Genomic Encyclopedia of Bacterial and Archaeal Type Strains, Phase III: the genomes of soil and plant-associated and newly described type strains.</title>
        <authorList>
            <person name="Whitman W.B."/>
            <person name="Woyke T."/>
            <person name="Klenk H.P."/>
            <person name="Zhou Y."/>
            <person name="Lilburn T.G."/>
            <person name="Beck B.J."/>
            <person name="De Vos P."/>
            <person name="Vandamme P."/>
            <person name="Eisen J.A."/>
            <person name="Garrity G."/>
            <person name="Hugenholtz P."/>
            <person name="Kyrpides N.C."/>
        </authorList>
    </citation>
    <scope>NUCLEOTIDE SEQUENCE [LARGE SCALE GENOMIC DNA]</scope>
    <source>
        <strain evidence="7 8">A3</strain>
    </source>
</reference>
<dbReference type="EMBL" id="SLWQ01000012">
    <property type="protein sequence ID" value="TCO36529.1"/>
    <property type="molecule type" value="Genomic_DNA"/>
</dbReference>
<comment type="similarity">
    <text evidence="1">In the C-terminal section; belongs to the class-I pyridoxal-phosphate-dependent aminotransferase family.</text>
</comment>
<accession>A0A4R2HZF2</accession>
<dbReference type="SUPFAM" id="SSF46785">
    <property type="entry name" value="Winged helix' DNA-binding domain"/>
    <property type="match status" value="1"/>
</dbReference>
<evidence type="ECO:0000256" key="1">
    <source>
        <dbReference type="ARBA" id="ARBA00005384"/>
    </source>
</evidence>
<dbReference type="Gene3D" id="1.10.10.10">
    <property type="entry name" value="Winged helix-like DNA-binding domain superfamily/Winged helix DNA-binding domain"/>
    <property type="match status" value="1"/>
</dbReference>
<feature type="domain" description="HTH gntR-type" evidence="6">
    <location>
        <begin position="22"/>
        <end position="90"/>
    </location>
</feature>
<dbReference type="GO" id="GO:0003677">
    <property type="term" value="F:DNA binding"/>
    <property type="evidence" value="ECO:0007669"/>
    <property type="project" value="UniProtKB-KW"/>
</dbReference>